<evidence type="ECO:0000256" key="22">
    <source>
        <dbReference type="ARBA" id="ARBA00023180"/>
    </source>
</evidence>
<dbReference type="PROSITE" id="PS00107">
    <property type="entry name" value="PROTEIN_KINASE_ATP"/>
    <property type="match status" value="1"/>
</dbReference>
<dbReference type="SUPFAM" id="SSF56112">
    <property type="entry name" value="Protein kinase-like (PK-like)"/>
    <property type="match status" value="1"/>
</dbReference>
<evidence type="ECO:0000256" key="21">
    <source>
        <dbReference type="ARBA" id="ARBA00023170"/>
    </source>
</evidence>
<dbReference type="GO" id="GO:0009925">
    <property type="term" value="C:basal plasma membrane"/>
    <property type="evidence" value="ECO:0007669"/>
    <property type="project" value="TreeGrafter"/>
</dbReference>
<keyword evidence="14 30" id="KW-1133">Transmembrane helix</keyword>
<evidence type="ECO:0000256" key="11">
    <source>
        <dbReference type="ARBA" id="ARBA00022777"/>
    </source>
</evidence>
<evidence type="ECO:0000256" key="8">
    <source>
        <dbReference type="ARBA" id="ARBA00022729"/>
    </source>
</evidence>
<keyword evidence="7 30" id="KW-0812">Transmembrane</keyword>
<accession>A0A3P9APS1</accession>
<dbReference type="Ensembl" id="ENSELUT00000037100.3">
    <property type="protein sequence ID" value="ENSELUP00000042740.2"/>
    <property type="gene ID" value="ENSELUG00000024112.3"/>
</dbReference>
<evidence type="ECO:0000256" key="6">
    <source>
        <dbReference type="ARBA" id="ARBA00022679"/>
    </source>
</evidence>
<dbReference type="CDD" id="cd00064">
    <property type="entry name" value="FU"/>
    <property type="match status" value="3"/>
</dbReference>
<dbReference type="FunFam" id="2.10.220.10:FF:000001">
    <property type="entry name" value="Receptor protein-tyrosine kinase"/>
    <property type="match status" value="1"/>
</dbReference>
<dbReference type="GeneTree" id="ENSGT00940000155450"/>
<dbReference type="FunFam" id="1.10.510.10:FF:002828">
    <property type="entry name" value="Receptor tyrosine-protein kinase erbB-2"/>
    <property type="match status" value="1"/>
</dbReference>
<feature type="compositionally biased region" description="Polar residues" evidence="29">
    <location>
        <begin position="1230"/>
        <end position="1251"/>
    </location>
</feature>
<keyword evidence="17 25" id="KW-0829">Tyrosine-protein kinase</keyword>
<feature type="signal peptide" evidence="31">
    <location>
        <begin position="1"/>
        <end position="19"/>
    </location>
</feature>
<evidence type="ECO:0000256" key="4">
    <source>
        <dbReference type="ARBA" id="ARBA00022475"/>
    </source>
</evidence>
<dbReference type="SUPFAM" id="SSF57184">
    <property type="entry name" value="Growth factor receptor domain"/>
    <property type="match status" value="2"/>
</dbReference>
<dbReference type="GO" id="GO:0048408">
    <property type="term" value="F:epidermal growth factor binding"/>
    <property type="evidence" value="ECO:0007669"/>
    <property type="project" value="TreeGrafter"/>
</dbReference>
<evidence type="ECO:0000256" key="9">
    <source>
        <dbReference type="ARBA" id="ARBA00022737"/>
    </source>
</evidence>
<evidence type="ECO:0000256" key="3">
    <source>
        <dbReference type="ARBA" id="ARBA00011902"/>
    </source>
</evidence>
<evidence type="ECO:0000256" key="14">
    <source>
        <dbReference type="ARBA" id="ARBA00022989"/>
    </source>
</evidence>
<name>A0A3P9APS1_ESOLU</name>
<keyword evidence="11 25" id="KW-0418">Kinase</keyword>
<keyword evidence="20" id="KW-0804">Transcription</keyword>
<keyword evidence="4" id="KW-1003">Cell membrane</keyword>
<keyword evidence="21 25" id="KW-0675">Receptor</keyword>
<evidence type="ECO:0000256" key="2">
    <source>
        <dbReference type="ARBA" id="ARBA00004251"/>
    </source>
</evidence>
<dbReference type="GO" id="GO:0005634">
    <property type="term" value="C:nucleus"/>
    <property type="evidence" value="ECO:0007669"/>
    <property type="project" value="UniProtKB-SubCell"/>
</dbReference>
<evidence type="ECO:0000256" key="25">
    <source>
        <dbReference type="PIRNR" id="PIRNR000619"/>
    </source>
</evidence>
<dbReference type="InterPro" id="IPR000719">
    <property type="entry name" value="Prot_kinase_dom"/>
</dbReference>
<dbReference type="InterPro" id="IPR009030">
    <property type="entry name" value="Growth_fac_rcpt_cys_sf"/>
</dbReference>
<dbReference type="GO" id="GO:0005006">
    <property type="term" value="F:epidermal growth factor receptor activity"/>
    <property type="evidence" value="ECO:0007669"/>
    <property type="project" value="TreeGrafter"/>
</dbReference>
<dbReference type="FunFam" id="3.80.20.20:FF:000006">
    <property type="entry name" value="Receptor protein-tyrosine kinase"/>
    <property type="match status" value="1"/>
</dbReference>
<dbReference type="EC" id="2.7.10.1" evidence="3 25"/>
<dbReference type="Gene3D" id="6.10.250.2930">
    <property type="match status" value="1"/>
</dbReference>
<dbReference type="PANTHER" id="PTHR24416">
    <property type="entry name" value="TYROSINE-PROTEIN KINASE RECEPTOR"/>
    <property type="match status" value="1"/>
</dbReference>
<keyword evidence="6 25" id="KW-0808">Transferase</keyword>
<keyword evidence="8 31" id="KW-0732">Signal</keyword>
<evidence type="ECO:0000256" key="10">
    <source>
        <dbReference type="ARBA" id="ARBA00022741"/>
    </source>
</evidence>
<evidence type="ECO:0000256" key="29">
    <source>
        <dbReference type="SAM" id="MobiDB-lite"/>
    </source>
</evidence>
<keyword evidence="34" id="KW-1185">Reference proteome</keyword>
<dbReference type="PANTHER" id="PTHR24416:SF91">
    <property type="entry name" value="EPIDERMAL GROWTH FACTOR RECEPTOR"/>
    <property type="match status" value="1"/>
</dbReference>
<proteinExistence type="inferred from homology"/>
<comment type="subcellular location">
    <subcellularLocation>
        <location evidence="2">Cell membrane</location>
        <topology evidence="2">Single-pass type I membrane protein</topology>
    </subcellularLocation>
    <subcellularLocation>
        <location evidence="1">Nucleus</location>
    </subcellularLocation>
</comment>
<feature type="domain" description="Protein kinase" evidence="32">
    <location>
        <begin position="706"/>
        <end position="973"/>
    </location>
</feature>
<feature type="binding site" evidence="27">
    <location>
        <begin position="712"/>
        <end position="720"/>
    </location>
    <ligand>
        <name>ATP</name>
        <dbReference type="ChEBI" id="CHEBI:30616"/>
    </ligand>
</feature>
<dbReference type="Proteomes" id="UP000265140">
    <property type="component" value="Chromosome 3"/>
</dbReference>
<evidence type="ECO:0000256" key="26">
    <source>
        <dbReference type="PIRSR" id="PIRSR000619-1"/>
    </source>
</evidence>
<comment type="catalytic activity">
    <reaction evidence="24">
        <text>L-tyrosyl-[protein] + ATP = O-phospho-L-tyrosyl-[protein] + ADP + H(+)</text>
        <dbReference type="Rhea" id="RHEA:10596"/>
        <dbReference type="Rhea" id="RHEA-COMP:10136"/>
        <dbReference type="Rhea" id="RHEA-COMP:20101"/>
        <dbReference type="ChEBI" id="CHEBI:15378"/>
        <dbReference type="ChEBI" id="CHEBI:30616"/>
        <dbReference type="ChEBI" id="CHEBI:46858"/>
        <dbReference type="ChEBI" id="CHEBI:61978"/>
        <dbReference type="ChEBI" id="CHEBI:456216"/>
        <dbReference type="EC" id="2.7.10.1"/>
    </reaction>
</comment>
<dbReference type="GO" id="GO:0043235">
    <property type="term" value="C:receptor complex"/>
    <property type="evidence" value="ECO:0007669"/>
    <property type="project" value="TreeGrafter"/>
</dbReference>
<evidence type="ECO:0000256" key="24">
    <source>
        <dbReference type="ARBA" id="ARBA00051243"/>
    </source>
</evidence>
<dbReference type="Pfam" id="PF07714">
    <property type="entry name" value="PK_Tyr_Ser-Thr"/>
    <property type="match status" value="1"/>
</dbReference>
<dbReference type="InterPro" id="IPR036941">
    <property type="entry name" value="Rcpt_L-dom_sf"/>
</dbReference>
<evidence type="ECO:0000256" key="17">
    <source>
        <dbReference type="ARBA" id="ARBA00023137"/>
    </source>
</evidence>
<dbReference type="GO" id="GO:0022008">
    <property type="term" value="P:neurogenesis"/>
    <property type="evidence" value="ECO:0007669"/>
    <property type="project" value="TreeGrafter"/>
</dbReference>
<feature type="chain" id="PRO_5044224196" description="Receptor protein-tyrosine kinase" evidence="31">
    <location>
        <begin position="20"/>
        <end position="1269"/>
    </location>
</feature>
<dbReference type="InterPro" id="IPR008266">
    <property type="entry name" value="Tyr_kinase_AS"/>
</dbReference>
<evidence type="ECO:0000256" key="5">
    <source>
        <dbReference type="ARBA" id="ARBA00022553"/>
    </source>
</evidence>
<evidence type="ECO:0000313" key="33">
    <source>
        <dbReference type="Ensembl" id="ENSELUP00000042740.2"/>
    </source>
</evidence>
<keyword evidence="13" id="KW-0832">Ubl conjugation</keyword>
<dbReference type="InterPro" id="IPR017441">
    <property type="entry name" value="Protein_kinase_ATP_BS"/>
</dbReference>
<dbReference type="InterPro" id="IPR006212">
    <property type="entry name" value="Furin_repeat"/>
</dbReference>
<keyword evidence="16 25" id="KW-0472">Membrane</keyword>
<evidence type="ECO:0000256" key="28">
    <source>
        <dbReference type="PROSITE-ProRule" id="PRU10141"/>
    </source>
</evidence>
<dbReference type="GO" id="GO:0010647">
    <property type="term" value="P:positive regulation of cell communication"/>
    <property type="evidence" value="ECO:0007669"/>
    <property type="project" value="UniProtKB-ARBA"/>
</dbReference>
<evidence type="ECO:0000259" key="32">
    <source>
        <dbReference type="PROSITE" id="PS50011"/>
    </source>
</evidence>
<evidence type="ECO:0000313" key="34">
    <source>
        <dbReference type="Proteomes" id="UP000265140"/>
    </source>
</evidence>
<evidence type="ECO:0000256" key="1">
    <source>
        <dbReference type="ARBA" id="ARBA00004123"/>
    </source>
</evidence>
<dbReference type="GO" id="GO:0023056">
    <property type="term" value="P:positive regulation of signaling"/>
    <property type="evidence" value="ECO:0007669"/>
    <property type="project" value="UniProtKB-ARBA"/>
</dbReference>
<evidence type="ECO:0000256" key="31">
    <source>
        <dbReference type="SAM" id="SignalP"/>
    </source>
</evidence>
<keyword evidence="18" id="KW-1015">Disulfide bond</keyword>
<reference evidence="33" key="4">
    <citation type="submission" date="2025-09" db="UniProtKB">
        <authorList>
            <consortium name="Ensembl"/>
        </authorList>
    </citation>
    <scope>IDENTIFICATION</scope>
</reference>
<dbReference type="InterPro" id="IPR032778">
    <property type="entry name" value="GF_recep_IV"/>
</dbReference>
<keyword evidence="23" id="KW-0539">Nucleus</keyword>
<dbReference type="InterPro" id="IPR006211">
    <property type="entry name" value="Furin-like_Cys-rich_dom"/>
</dbReference>
<dbReference type="Gene3D" id="1.10.510.10">
    <property type="entry name" value="Transferase(Phosphotransferase) domain 1"/>
    <property type="match status" value="1"/>
</dbReference>
<feature type="region of interest" description="Disordered" evidence="29">
    <location>
        <begin position="1196"/>
        <end position="1269"/>
    </location>
</feature>
<dbReference type="InterPro" id="IPR000494">
    <property type="entry name" value="Rcpt_L-dom"/>
</dbReference>
<keyword evidence="10 25" id="KW-0547">Nucleotide-binding</keyword>
<feature type="transmembrane region" description="Helical" evidence="30">
    <location>
        <begin position="639"/>
        <end position="662"/>
    </location>
</feature>
<feature type="compositionally biased region" description="Low complexity" evidence="29">
    <location>
        <begin position="1202"/>
        <end position="1222"/>
    </location>
</feature>
<reference evidence="33" key="2">
    <citation type="submission" date="2020-02" db="EMBL/GenBank/DDBJ databases">
        <title>Esox lucius (northern pike) genome, fEsoLuc1, primary haplotype.</title>
        <authorList>
            <person name="Myers G."/>
            <person name="Karagic N."/>
            <person name="Meyer A."/>
            <person name="Pippel M."/>
            <person name="Reichard M."/>
            <person name="Winkler S."/>
            <person name="Tracey A."/>
            <person name="Sims Y."/>
            <person name="Howe K."/>
            <person name="Rhie A."/>
            <person name="Formenti G."/>
            <person name="Durbin R."/>
            <person name="Fedrigo O."/>
            <person name="Jarvis E.D."/>
        </authorList>
    </citation>
    <scope>NUCLEOTIDE SEQUENCE [LARGE SCALE GENOMIC DNA]</scope>
</reference>
<dbReference type="Pfam" id="PF01030">
    <property type="entry name" value="Recep_L_domain"/>
    <property type="match status" value="2"/>
</dbReference>
<dbReference type="Pfam" id="PF21314">
    <property type="entry name" value="TM_ErbB1"/>
    <property type="match status" value="1"/>
</dbReference>
<dbReference type="Pfam" id="PF00757">
    <property type="entry name" value="Furin-like"/>
    <property type="match status" value="1"/>
</dbReference>
<dbReference type="PIRSF" id="PIRSF000619">
    <property type="entry name" value="TyrPK_EGF-R"/>
    <property type="match status" value="1"/>
</dbReference>
<evidence type="ECO:0000256" key="13">
    <source>
        <dbReference type="ARBA" id="ARBA00022843"/>
    </source>
</evidence>
<keyword evidence="9" id="KW-0677">Repeat</keyword>
<dbReference type="AlphaFoldDB" id="A0A3P9APS1"/>
<dbReference type="InterPro" id="IPR001245">
    <property type="entry name" value="Ser-Thr/Tyr_kinase_cat_dom"/>
</dbReference>
<feature type="binding site" evidence="27 28">
    <location>
        <position position="739"/>
    </location>
    <ligand>
        <name>ATP</name>
        <dbReference type="ChEBI" id="CHEBI:30616"/>
    </ligand>
</feature>
<evidence type="ECO:0000256" key="16">
    <source>
        <dbReference type="ARBA" id="ARBA00023136"/>
    </source>
</evidence>
<dbReference type="Gene3D" id="2.10.220.10">
    <property type="entry name" value="Hormone Receptor, Insulin-like Growth Factor Receptor 1, Chain A, domain 2"/>
    <property type="match status" value="3"/>
</dbReference>
<reference evidence="34" key="1">
    <citation type="journal article" date="2014" name="PLoS ONE">
        <title>The genome and linkage map of the northern pike (Esox lucius): conserved synteny revealed between the salmonid sister group and the Neoteleostei.</title>
        <authorList>
            <person name="Rondeau E.B."/>
            <person name="Minkley D.R."/>
            <person name="Leong J.S."/>
            <person name="Messmer A.M."/>
            <person name="Jantzen J.R."/>
            <person name="von Schalburg K.R."/>
            <person name="Lemon C."/>
            <person name="Bird N.H."/>
            <person name="Koop B.F."/>
        </authorList>
    </citation>
    <scope>NUCLEOTIDE SEQUENCE</scope>
</reference>
<dbReference type="InterPro" id="IPR011009">
    <property type="entry name" value="Kinase-like_dom_sf"/>
</dbReference>
<dbReference type="InterPro" id="IPR044912">
    <property type="entry name" value="Egfr_JX_dom"/>
</dbReference>
<dbReference type="SMART" id="SM00219">
    <property type="entry name" value="TyrKc"/>
    <property type="match status" value="1"/>
</dbReference>
<dbReference type="Bgee" id="ENSELUG00000024112">
    <property type="expression patterns" value="Expressed in nose and 13 other cell types or tissues"/>
</dbReference>
<evidence type="ECO:0000256" key="23">
    <source>
        <dbReference type="ARBA" id="ARBA00023242"/>
    </source>
</evidence>
<dbReference type="FunFam" id="3.30.200.20:FF:000044">
    <property type="entry name" value="Receptor protein-tyrosine kinase"/>
    <property type="match status" value="1"/>
</dbReference>
<dbReference type="InterPro" id="IPR020635">
    <property type="entry name" value="Tyr_kinase_cat_dom"/>
</dbReference>
<dbReference type="InterPro" id="IPR016245">
    <property type="entry name" value="Tyr_kinase_EGF/ERB/XmrK_rcpt"/>
</dbReference>
<sequence length="1269" mass="140681">MAPFQIWILFTSLVSYALPEKKVCQGGNNRLTVLGSIEDHYLNMVKTYSNCTVVLTNLEITHIQDHQDLSFLRSIQEVGGYVLIAVNKANRIPLDNLRIIRGHTLYNGEFALAVLSNQDKNTGKGTTELSLNSLTEILKGGVIFTKNKLCNVETIQWLDIVDSKNKPKLVLPQTSKNKLCKKCDPGCFNGSCWAPGPENCQTLTKLNCAQQCSKRCKGPSPSDCCNEHCAAGCTGPRATDCLACRDFQDDGTCKNSCPQLLLYDRNLHQLVINPEGKYNFGATCVKTCPHNYVVTDHGACVRTCTGDTYEVDEGGLRKCKKCDGLCPKVCNGLGMGSLAKVLSINATNIETLRNCTKINGNIAILHPSILGDRYTKTPAMDPAQLDVFKTVREITGYLLIQNWPQNMTSLSPFENLEIIRGRIKIGLLSLSISNLNITHLGLRSLKEISDGDVTISMNNKLCYTEKQHWRQLFKFDTQTIRLESNADTATCGLLNNTCDRLCSRDGCWGPGPNMCLSCLYYSRAGSCVESCNLLNGEPRETEVNKTCLQCHPECQLLNGTQTCSGPGPEQCTRCANFKDDDKCVMTCSRGVPGVEGGTYVWKYADKRKVCHLCHRNCTEGCTGPGVEGCLQKGNPGLSVIAASVVGGLLAFLIMGLSVFVLIRRRHIKRKRTLRRLLQERELVEPLTPSGEAPNQALLRILKETEFKKIKVLGSGAFGTVYKGLWVPEGEDVKIPVAIKVLREATSPKANKEILDEAYVMASVEHPHVCRLLGICLTSTVQLVTQLMPCGCLLDYVKENKDNIGSQYLLNWCVQMAKGMNYLEERHLVHRDLAARNVLVKTPQHVKITDFGLAKLLNADEKEYQADGGKVPIKWMALESILHRTYTHQSDVWSYGVTVWELMTFGTKPYDGIPAREIAGVLEKGERLPQPPICTIDVYMIMVKCWMIDADSRPRFRELIAEFSKMARDPPRYLVIQVRAFRLAVVNDCEKRPRAQHSHGGWCWVADGRSAHVCLLQDDDRMHLPTPTDTRFYRSLISGEDMDDAVDADEYMVPQRGFFSSPSTSHTQLLHSMSQNSTLNGSIGLCHSRNGNGFQFRDGSMVLRYIADPTDRFLNQAFQPAPDYMNQNGVSDMMNPIYQHPGPPRALLPTISSDDTETEYLNCYKNEAGGPEYLNALQPSILSPAISNGISQITSNGLTPTASDLSPMSSDLPSSGRSPLSDSGLHCLQKYQPQNSIDNPDYQQDFTPSVKSRANGHIPAAENAEYLGPN</sequence>
<dbReference type="SUPFAM" id="SSF52058">
    <property type="entry name" value="L domain-like"/>
    <property type="match status" value="2"/>
</dbReference>
<keyword evidence="19" id="KW-0010">Activator</keyword>
<dbReference type="GO" id="GO:0005524">
    <property type="term" value="F:ATP binding"/>
    <property type="evidence" value="ECO:0007669"/>
    <property type="project" value="UniProtKB-UniRule"/>
</dbReference>
<feature type="active site" description="Proton acceptor" evidence="26">
    <location>
        <position position="831"/>
    </location>
</feature>
<keyword evidence="12 25" id="KW-0067">ATP-binding</keyword>
<dbReference type="PROSITE" id="PS50011">
    <property type="entry name" value="PROTEIN_KINASE_DOM"/>
    <property type="match status" value="1"/>
</dbReference>
<evidence type="ECO:0000256" key="7">
    <source>
        <dbReference type="ARBA" id="ARBA00022692"/>
    </source>
</evidence>
<evidence type="ECO:0000256" key="19">
    <source>
        <dbReference type="ARBA" id="ARBA00023159"/>
    </source>
</evidence>
<keyword evidence="22" id="KW-0325">Glycoprotein</keyword>
<dbReference type="PRINTS" id="PR00109">
    <property type="entry name" value="TYRKINASE"/>
</dbReference>
<evidence type="ECO:0000256" key="30">
    <source>
        <dbReference type="SAM" id="Phobius"/>
    </source>
</evidence>
<organism evidence="33 34">
    <name type="scientific">Esox lucius</name>
    <name type="common">Northern pike</name>
    <dbReference type="NCBI Taxonomy" id="8010"/>
    <lineage>
        <taxon>Eukaryota</taxon>
        <taxon>Metazoa</taxon>
        <taxon>Chordata</taxon>
        <taxon>Craniata</taxon>
        <taxon>Vertebrata</taxon>
        <taxon>Euteleostomi</taxon>
        <taxon>Actinopterygii</taxon>
        <taxon>Neopterygii</taxon>
        <taxon>Teleostei</taxon>
        <taxon>Protacanthopterygii</taxon>
        <taxon>Esociformes</taxon>
        <taxon>Esocidae</taxon>
        <taxon>Esox</taxon>
    </lineage>
</organism>
<dbReference type="FunFam" id="2.10.220.10:FF:000002">
    <property type="entry name" value="Receptor protein-tyrosine kinase"/>
    <property type="match status" value="1"/>
</dbReference>
<keyword evidence="5" id="KW-0597">Phosphoprotein</keyword>
<comment type="similarity">
    <text evidence="25">Belongs to the protein kinase superfamily. Tyr protein kinase family. EGF receptor subfamily.</text>
</comment>
<evidence type="ECO:0000256" key="20">
    <source>
        <dbReference type="ARBA" id="ARBA00023163"/>
    </source>
</evidence>
<dbReference type="Gene3D" id="3.80.20.20">
    <property type="entry name" value="Receptor L-domain"/>
    <property type="match status" value="2"/>
</dbReference>
<dbReference type="GO" id="GO:0009966">
    <property type="term" value="P:regulation of signal transduction"/>
    <property type="evidence" value="ECO:0007669"/>
    <property type="project" value="UniProtKB-ARBA"/>
</dbReference>
<dbReference type="GO" id="GO:0050679">
    <property type="term" value="P:positive regulation of epithelial cell proliferation"/>
    <property type="evidence" value="ECO:0007669"/>
    <property type="project" value="TreeGrafter"/>
</dbReference>
<dbReference type="Gene3D" id="3.30.200.20">
    <property type="entry name" value="Phosphorylase Kinase, domain 1"/>
    <property type="match status" value="1"/>
</dbReference>
<dbReference type="SMART" id="SM00261">
    <property type="entry name" value="FU"/>
    <property type="match status" value="5"/>
</dbReference>
<keyword evidence="15" id="KW-0805">Transcription regulation</keyword>
<protein>
    <recommendedName>
        <fullName evidence="3 25">Receptor protein-tyrosine kinase</fullName>
        <ecNumber evidence="3 25">2.7.10.1</ecNumber>
    </recommendedName>
</protein>
<dbReference type="PROSITE" id="PS00109">
    <property type="entry name" value="PROTEIN_KINASE_TYR"/>
    <property type="match status" value="1"/>
</dbReference>
<evidence type="ECO:0000256" key="12">
    <source>
        <dbReference type="ARBA" id="ARBA00022840"/>
    </source>
</evidence>
<dbReference type="Pfam" id="PF14843">
    <property type="entry name" value="GF_recep_IV"/>
    <property type="match status" value="1"/>
</dbReference>
<evidence type="ECO:0000256" key="18">
    <source>
        <dbReference type="ARBA" id="ARBA00023157"/>
    </source>
</evidence>
<evidence type="ECO:0000256" key="15">
    <source>
        <dbReference type="ARBA" id="ARBA00023015"/>
    </source>
</evidence>
<evidence type="ECO:0000256" key="27">
    <source>
        <dbReference type="PIRSR" id="PIRSR000619-2"/>
    </source>
</evidence>
<dbReference type="InterPro" id="IPR050122">
    <property type="entry name" value="RTK"/>
</dbReference>
<reference evidence="33" key="3">
    <citation type="submission" date="2025-08" db="UniProtKB">
        <authorList>
            <consortium name="Ensembl"/>
        </authorList>
    </citation>
    <scope>IDENTIFICATION</scope>
</reference>
<dbReference type="InterPro" id="IPR049328">
    <property type="entry name" value="TM_ErbB1"/>
</dbReference>
<dbReference type="CDD" id="cd12087">
    <property type="entry name" value="TM_EGFR-like"/>
    <property type="match status" value="1"/>
</dbReference>
<dbReference type="GO" id="GO:0043066">
    <property type="term" value="P:negative regulation of apoptotic process"/>
    <property type="evidence" value="ECO:0007669"/>
    <property type="project" value="TreeGrafter"/>
</dbReference>